<evidence type="ECO:0000256" key="1">
    <source>
        <dbReference type="ARBA" id="ARBA00007796"/>
    </source>
</evidence>
<feature type="coiled-coil region" evidence="3">
    <location>
        <begin position="10"/>
        <end position="44"/>
    </location>
</feature>
<organism evidence="4 5">
    <name type="scientific">Ciona intestinalis</name>
    <name type="common">Transparent sea squirt</name>
    <name type="synonym">Ascidia intestinalis</name>
    <dbReference type="NCBI Taxonomy" id="7719"/>
    <lineage>
        <taxon>Eukaryota</taxon>
        <taxon>Metazoa</taxon>
        <taxon>Chordata</taxon>
        <taxon>Tunicata</taxon>
        <taxon>Ascidiacea</taxon>
        <taxon>Phlebobranchia</taxon>
        <taxon>Cionidae</taxon>
        <taxon>Ciona</taxon>
    </lineage>
</organism>
<reference evidence="5" key="1">
    <citation type="journal article" date="2002" name="Science">
        <title>The draft genome of Ciona intestinalis: insights into chordate and vertebrate origins.</title>
        <authorList>
            <person name="Dehal P."/>
            <person name="Satou Y."/>
            <person name="Campbell R.K."/>
            <person name="Chapman J."/>
            <person name="Degnan B."/>
            <person name="De Tomaso A."/>
            <person name="Davidson B."/>
            <person name="Di Gregorio A."/>
            <person name="Gelpke M."/>
            <person name="Goodstein D.M."/>
            <person name="Harafuji N."/>
            <person name="Hastings K.E."/>
            <person name="Ho I."/>
            <person name="Hotta K."/>
            <person name="Huang W."/>
            <person name="Kawashima T."/>
            <person name="Lemaire P."/>
            <person name="Martinez D."/>
            <person name="Meinertzhagen I.A."/>
            <person name="Necula S."/>
            <person name="Nonaka M."/>
            <person name="Putnam N."/>
            <person name="Rash S."/>
            <person name="Saiga H."/>
            <person name="Satake M."/>
            <person name="Terry A."/>
            <person name="Yamada L."/>
            <person name="Wang H.G."/>
            <person name="Awazu S."/>
            <person name="Azumi K."/>
            <person name="Boore J."/>
            <person name="Branno M."/>
            <person name="Chin-Bow S."/>
            <person name="DeSantis R."/>
            <person name="Doyle S."/>
            <person name="Francino P."/>
            <person name="Keys D.N."/>
            <person name="Haga S."/>
            <person name="Hayashi H."/>
            <person name="Hino K."/>
            <person name="Imai K.S."/>
            <person name="Inaba K."/>
            <person name="Kano S."/>
            <person name="Kobayashi K."/>
            <person name="Kobayashi M."/>
            <person name="Lee B.I."/>
            <person name="Makabe K.W."/>
            <person name="Manohar C."/>
            <person name="Matassi G."/>
            <person name="Medina M."/>
            <person name="Mochizuki Y."/>
            <person name="Mount S."/>
            <person name="Morishita T."/>
            <person name="Miura S."/>
            <person name="Nakayama A."/>
            <person name="Nishizaka S."/>
            <person name="Nomoto H."/>
            <person name="Ohta F."/>
            <person name="Oishi K."/>
            <person name="Rigoutsos I."/>
            <person name="Sano M."/>
            <person name="Sasaki A."/>
            <person name="Sasakura Y."/>
            <person name="Shoguchi E."/>
            <person name="Shin-i T."/>
            <person name="Spagnuolo A."/>
            <person name="Stainier D."/>
            <person name="Suzuki M.M."/>
            <person name="Tassy O."/>
            <person name="Takatori N."/>
            <person name="Tokuoka M."/>
            <person name="Yagi K."/>
            <person name="Yoshizaki F."/>
            <person name="Wada S."/>
            <person name="Zhang C."/>
            <person name="Hyatt P.D."/>
            <person name="Larimer F."/>
            <person name="Detter C."/>
            <person name="Doggett N."/>
            <person name="Glavina T."/>
            <person name="Hawkins T."/>
            <person name="Richardson P."/>
            <person name="Lucas S."/>
            <person name="Kohara Y."/>
            <person name="Levine M."/>
            <person name="Satoh N."/>
            <person name="Rokhsar D.S."/>
        </authorList>
    </citation>
    <scope>NUCLEOTIDE SEQUENCE [LARGE SCALE GENOMIC DNA]</scope>
</reference>
<dbReference type="HOGENOM" id="CLU_043711_2_0_1"/>
<dbReference type="Proteomes" id="UP000008144">
    <property type="component" value="Unassembled WGS sequence"/>
</dbReference>
<dbReference type="STRING" id="7719.ENSCINP00000026220"/>
<dbReference type="GO" id="GO:0035556">
    <property type="term" value="P:intracellular signal transduction"/>
    <property type="evidence" value="ECO:0007669"/>
    <property type="project" value="InterPro"/>
</dbReference>
<dbReference type="OMA" id="ERACCTH"/>
<keyword evidence="5" id="KW-1185">Reference proteome</keyword>
<proteinExistence type="inferred from homology"/>
<dbReference type="Ensembl" id="ENSCINT00000026466.2">
    <property type="protein sequence ID" value="ENSCINP00000026220.2"/>
    <property type="gene ID" value="ENSCING00000014513.2"/>
</dbReference>
<dbReference type="GeneTree" id="ENSGT00390000018500"/>
<evidence type="ECO:0008006" key="6">
    <source>
        <dbReference type="Google" id="ProtNLM"/>
    </source>
</evidence>
<evidence type="ECO:0000313" key="4">
    <source>
        <dbReference type="Ensembl" id="ENSCINP00000026220.2"/>
    </source>
</evidence>
<dbReference type="InParanoid" id="F6VNQ5"/>
<comment type="similarity">
    <text evidence="1">Belongs to the SH3BP5 family.</text>
</comment>
<evidence type="ECO:0000256" key="3">
    <source>
        <dbReference type="SAM" id="Coils"/>
    </source>
</evidence>
<dbReference type="InterPro" id="IPR007940">
    <property type="entry name" value="SH3BP5"/>
</dbReference>
<dbReference type="Pfam" id="PF05276">
    <property type="entry name" value="SH3BP5"/>
    <property type="match status" value="1"/>
</dbReference>
<reference evidence="4" key="3">
    <citation type="submission" date="2025-09" db="UniProtKB">
        <authorList>
            <consortium name="Ensembl"/>
        </authorList>
    </citation>
    <scope>IDENTIFICATION</scope>
</reference>
<sequence length="187" mass="21344">MNGSWIEPQVSCELESLNNASEVINQLENEISEKRNNYRTALSESTRKLNRLSSKLGDSVAKARPYYEKKRLAKEAQAECQLAAVRYERAVSMHTAAREMVAVAEQGMIKDSNQLDTAWPEMLNHATLKVNDSEVERISSEHEHQEKAESFKVATMGVRKLEKKLKSSIAKSRPYFELKQDTQKQLE</sequence>
<dbReference type="AlphaFoldDB" id="F6VNQ5"/>
<reference evidence="4" key="2">
    <citation type="submission" date="2025-08" db="UniProtKB">
        <authorList>
            <consortium name="Ensembl"/>
        </authorList>
    </citation>
    <scope>IDENTIFICATION</scope>
</reference>
<accession>F6VNQ5</accession>
<evidence type="ECO:0000256" key="2">
    <source>
        <dbReference type="ARBA" id="ARBA00023054"/>
    </source>
</evidence>
<dbReference type="PANTHER" id="PTHR19423:SF1">
    <property type="entry name" value="SH3 DOMAIN-BINDING PROTEIN 5"/>
    <property type="match status" value="1"/>
</dbReference>
<evidence type="ECO:0000313" key="5">
    <source>
        <dbReference type="Proteomes" id="UP000008144"/>
    </source>
</evidence>
<keyword evidence="2 3" id="KW-0175">Coiled coil</keyword>
<dbReference type="PANTHER" id="PTHR19423">
    <property type="entry name" value="SH3 DOMAIN-BINDING PROTEIN 5"/>
    <property type="match status" value="1"/>
</dbReference>
<name>F6VNQ5_CIOIN</name>
<protein>
    <recommendedName>
        <fullName evidence="6">SH3 domain-binding protein 5-like</fullName>
    </recommendedName>
</protein>